<protein>
    <recommendedName>
        <fullName evidence="4">Glycosyltransferase RgtA/B/C/D-like domain-containing protein</fullName>
    </recommendedName>
</protein>
<proteinExistence type="predicted"/>
<organism evidence="2 3">
    <name type="scientific">Legionella busanensis</name>
    <dbReference type="NCBI Taxonomy" id="190655"/>
    <lineage>
        <taxon>Bacteria</taxon>
        <taxon>Pseudomonadati</taxon>
        <taxon>Pseudomonadota</taxon>
        <taxon>Gammaproteobacteria</taxon>
        <taxon>Legionellales</taxon>
        <taxon>Legionellaceae</taxon>
        <taxon>Legionella</taxon>
    </lineage>
</organism>
<feature type="transmembrane region" description="Helical" evidence="1">
    <location>
        <begin position="85"/>
        <end position="104"/>
    </location>
</feature>
<gene>
    <name evidence="2" type="ORF">NCTC13316_00284</name>
</gene>
<feature type="transmembrane region" description="Helical" evidence="1">
    <location>
        <begin position="167"/>
        <end position="200"/>
    </location>
</feature>
<evidence type="ECO:0000313" key="2">
    <source>
        <dbReference type="EMBL" id="STX50217.1"/>
    </source>
</evidence>
<dbReference type="EMBL" id="UGOD01000001">
    <property type="protein sequence ID" value="STX50217.1"/>
    <property type="molecule type" value="Genomic_DNA"/>
</dbReference>
<dbReference type="OrthoDB" id="8898639at2"/>
<feature type="transmembrane region" description="Helical" evidence="1">
    <location>
        <begin position="388"/>
        <end position="406"/>
    </location>
</feature>
<keyword evidence="1" id="KW-1133">Transmembrane helix</keyword>
<dbReference type="Proteomes" id="UP000254794">
    <property type="component" value="Unassembled WGS sequence"/>
</dbReference>
<feature type="transmembrane region" description="Helical" evidence="1">
    <location>
        <begin position="9"/>
        <end position="31"/>
    </location>
</feature>
<accession>A0A378JGU5</accession>
<feature type="transmembrane region" description="Helical" evidence="1">
    <location>
        <begin position="357"/>
        <end position="376"/>
    </location>
</feature>
<keyword evidence="3" id="KW-1185">Reference proteome</keyword>
<dbReference type="RefSeq" id="WP_115329832.1">
    <property type="nucleotide sequence ID" value="NZ_CAAAHP010000011.1"/>
</dbReference>
<feature type="transmembrane region" description="Helical" evidence="1">
    <location>
        <begin position="212"/>
        <end position="236"/>
    </location>
</feature>
<reference evidence="2 3" key="1">
    <citation type="submission" date="2018-06" db="EMBL/GenBank/DDBJ databases">
        <authorList>
            <consortium name="Pathogen Informatics"/>
            <person name="Doyle S."/>
        </authorList>
    </citation>
    <scope>NUCLEOTIDE SEQUENCE [LARGE SCALE GENOMIC DNA]</scope>
    <source>
        <strain evidence="2 3">NCTC13316</strain>
    </source>
</reference>
<evidence type="ECO:0008006" key="4">
    <source>
        <dbReference type="Google" id="ProtNLM"/>
    </source>
</evidence>
<keyword evidence="1" id="KW-0472">Membrane</keyword>
<feature type="transmembrane region" description="Helical" evidence="1">
    <location>
        <begin position="278"/>
        <end position="301"/>
    </location>
</feature>
<dbReference type="AlphaFoldDB" id="A0A378JGU5"/>
<keyword evidence="1" id="KW-0812">Transmembrane</keyword>
<sequence length="481" mass="55045">MEIRQYNKIIWILLFLPILSLILQEIAWLRYSIDIPLLDDWRAYIIQEVGSFKLKDLFASANDTLYPVGKVLDALAYRAFQGNTIVYQFVSMFVILGALLLLQWRLLHLALNNRLLAASAFTLTLLMMRPDTYWGLQNVAYHQAIPLVCLLSIIYIVINDKWHNNRLIIPILCALGLISGLSYISGAIAVLTLSLVFLLFNKILKLKIKKSLFMGCLALLIIGIFTTLAQLSVIIFIQHGTHRPDAPMAYPNQIDFWLYLFGKVARSLMLPYKTPLLSLTLTCVVLIFCISLLIWSFSFLLRKRPSLIEARPALIFVTLFGIIFTYLLIVAAGRANLHSPELHKSLGIFSLGYLRFHYFWVTLLWPWVVALLFTILKSLNLFNIQYRLSLIIPLIIIPFIIYAGGFNHSKFFKKILFFRMDLMECLVQNVQAGKDLPCPKSYAPPLSSVIYGKNIGASYWRLFTLLTIPTKKNDTNELQKA</sequence>
<evidence type="ECO:0000313" key="3">
    <source>
        <dbReference type="Proteomes" id="UP000254794"/>
    </source>
</evidence>
<name>A0A378JGU5_9GAMM</name>
<feature type="transmembrane region" description="Helical" evidence="1">
    <location>
        <begin position="140"/>
        <end position="158"/>
    </location>
</feature>
<evidence type="ECO:0000256" key="1">
    <source>
        <dbReference type="SAM" id="Phobius"/>
    </source>
</evidence>
<feature type="transmembrane region" description="Helical" evidence="1">
    <location>
        <begin position="313"/>
        <end position="337"/>
    </location>
</feature>